<evidence type="ECO:0000259" key="2">
    <source>
        <dbReference type="Pfam" id="PF02342"/>
    </source>
</evidence>
<dbReference type="KEGG" id="vg:55009822"/>
<proteinExistence type="inferred from homology"/>
<sequence length="223" mass="23632">MNLNDGNSKMPLSMMKDTPTAGGKWRFLLNWDQKVGKQSRAARMAARATGGKVNIGGKPQESDVDIWATFYRDGQPKRTVVGWNPNAVPGAGHTGDNQTGAGDDDEAVSIDFDSVPAWVTEVVVGVSTKPNGSFGDAMNVGVKVFENGTEVDELMPTLGANENIAVTLLATRNKDGDGNVLDGWQIRVLDSAGRYQAQQQQGQSASDAADAGILSFAKSRAGF</sequence>
<evidence type="ECO:0000256" key="1">
    <source>
        <dbReference type="ARBA" id="ARBA00008775"/>
    </source>
</evidence>
<organism evidence="3 4">
    <name type="scientific">Streptomyces phage Hiyaa</name>
    <dbReference type="NCBI Taxonomy" id="2499072"/>
    <lineage>
        <taxon>Viruses</taxon>
        <taxon>Duplodnaviria</taxon>
        <taxon>Heunggongvirae</taxon>
        <taxon>Uroviricota</taxon>
        <taxon>Caudoviricetes</taxon>
        <taxon>Hiyaavirus</taxon>
        <taxon>Hiyaavirus hiyaa</taxon>
    </lineage>
</organism>
<accession>A0A3S9U8V8</accession>
<dbReference type="InterPro" id="IPR051324">
    <property type="entry name" value="Stress/Tellurium_Resist"/>
</dbReference>
<dbReference type="GeneID" id="55009822"/>
<dbReference type="Gene3D" id="2.60.60.30">
    <property type="entry name" value="sav2460 like domains"/>
    <property type="match status" value="1"/>
</dbReference>
<dbReference type="EMBL" id="MK279841">
    <property type="protein sequence ID" value="AZS06683.1"/>
    <property type="molecule type" value="Genomic_DNA"/>
</dbReference>
<dbReference type="PANTHER" id="PTHR32097">
    <property type="entry name" value="CAMP-BINDING PROTEIN 1-RELATED"/>
    <property type="match status" value="1"/>
</dbReference>
<evidence type="ECO:0000313" key="3">
    <source>
        <dbReference type="EMBL" id="AZS06683.1"/>
    </source>
</evidence>
<feature type="domain" description="TerD" evidence="2">
    <location>
        <begin position="92"/>
        <end position="149"/>
    </location>
</feature>
<gene>
    <name evidence="3" type="primary">44</name>
    <name evidence="3" type="ORF">SEA_HIYAA_44</name>
</gene>
<name>A0A3S9U8V8_9CAUD</name>
<dbReference type="Pfam" id="PF02342">
    <property type="entry name" value="TerD"/>
    <property type="match status" value="1"/>
</dbReference>
<comment type="similarity">
    <text evidence="1">Belongs to the CAPAB/TerDEXZ family.</text>
</comment>
<dbReference type="RefSeq" id="YP_009818479.1">
    <property type="nucleotide sequence ID" value="NC_048139.1"/>
</dbReference>
<protein>
    <recommendedName>
        <fullName evidence="2">TerD domain-containing protein</fullName>
    </recommendedName>
</protein>
<dbReference type="InterPro" id="IPR003325">
    <property type="entry name" value="TerD"/>
</dbReference>
<dbReference type="Proteomes" id="UP000287372">
    <property type="component" value="Segment"/>
</dbReference>
<dbReference type="PANTHER" id="PTHR32097:SF4">
    <property type="entry name" value="GENERAL STRESS PROTEIN 16U"/>
    <property type="match status" value="1"/>
</dbReference>
<evidence type="ECO:0000313" key="4">
    <source>
        <dbReference type="Proteomes" id="UP000287372"/>
    </source>
</evidence>
<keyword evidence="4" id="KW-1185">Reference proteome</keyword>
<reference evidence="3 4" key="1">
    <citation type="submission" date="2018-12" db="EMBL/GenBank/DDBJ databases">
        <authorList>
            <person name="Lieu J.K."/>
            <person name="Tian C.Z."/>
            <person name="Hsaio W.J."/>
            <person name="Shaffer C.D."/>
            <person name="Weston-Hafer K.A."/>
            <person name="Russell D.A."/>
            <person name="Pope W.H."/>
            <person name="Jacobs-Sera D."/>
            <person name="Hendrix R.W."/>
            <person name="Hatfull G.F."/>
        </authorList>
    </citation>
    <scope>NUCLEOTIDE SEQUENCE [LARGE SCALE GENOMIC DNA]</scope>
</reference>